<dbReference type="EMBL" id="VOQQ01000001">
    <property type="protein sequence ID" value="TXC64502.1"/>
    <property type="molecule type" value="Genomic_DNA"/>
</dbReference>
<dbReference type="OrthoDB" id="9779910at2"/>
<keyword evidence="5" id="KW-1185">Reference proteome</keyword>
<dbReference type="Gene3D" id="3.40.50.2020">
    <property type="match status" value="1"/>
</dbReference>
<evidence type="ECO:0000313" key="5">
    <source>
        <dbReference type="Proteomes" id="UP000321249"/>
    </source>
</evidence>
<feature type="domain" description="Double zinc ribbon" evidence="3">
    <location>
        <begin position="15"/>
        <end position="73"/>
    </location>
</feature>
<accession>A0A5C6TVU6</accession>
<sequence length="248" mass="27068">MAAPALLFGPAARRVLDFALPPRCAGCGAIVEAPHRFCLSCWSSLRFLGEPCCDRCAAPFDHGGPGRLCGACLATPPRFDWARAAVAYGDIARQVALKLKYGGRPGVAETMARFMARHLDRVPQGALVVPVPLHRWRIWKRGYNQAALIATALARRAQIEPRLDLVRRVKATPPLKAMGPKQRRDTLRGAFRVPPELRPIVRARSILLVDDVYTSGATANAVARALKRAGATEVGLLCWARVVRDADH</sequence>
<dbReference type="PANTHER" id="PTHR47505:SF1">
    <property type="entry name" value="DNA UTILIZATION PROTEIN YHGH"/>
    <property type="match status" value="1"/>
</dbReference>
<dbReference type="InterPro" id="IPR000836">
    <property type="entry name" value="PRTase_dom"/>
</dbReference>
<dbReference type="InterPro" id="IPR044005">
    <property type="entry name" value="DZR_2"/>
</dbReference>
<feature type="domain" description="Phosphoribosyltransferase" evidence="2">
    <location>
        <begin position="146"/>
        <end position="239"/>
    </location>
</feature>
<dbReference type="CDD" id="cd06223">
    <property type="entry name" value="PRTases_typeI"/>
    <property type="match status" value="1"/>
</dbReference>
<evidence type="ECO:0000259" key="2">
    <source>
        <dbReference type="Pfam" id="PF00156"/>
    </source>
</evidence>
<protein>
    <submittedName>
        <fullName evidence="4">ComF family protein</fullName>
    </submittedName>
</protein>
<gene>
    <name evidence="4" type="ORF">FRZ32_13075</name>
</gene>
<dbReference type="Proteomes" id="UP000321249">
    <property type="component" value="Unassembled WGS sequence"/>
</dbReference>
<comment type="similarity">
    <text evidence="1">Belongs to the ComF/GntX family.</text>
</comment>
<reference evidence="4 5" key="1">
    <citation type="journal article" date="2015" name="J. Microbiol.">
        <title>Sphingosinicella ginsenosidimutans sp. nov., with ginsenoside converting activity.</title>
        <authorList>
            <person name="Kim J.K."/>
            <person name="Kang M.S."/>
            <person name="Park S.C."/>
            <person name="Kim K.M."/>
            <person name="Choi K."/>
            <person name="Yoon M.H."/>
            <person name="Im W.T."/>
        </authorList>
    </citation>
    <scope>NUCLEOTIDE SEQUENCE [LARGE SCALE GENOMIC DNA]</scope>
    <source>
        <strain evidence="4 5">BS-11</strain>
    </source>
</reference>
<dbReference type="InterPro" id="IPR029057">
    <property type="entry name" value="PRTase-like"/>
</dbReference>
<evidence type="ECO:0000259" key="3">
    <source>
        <dbReference type="Pfam" id="PF18912"/>
    </source>
</evidence>
<proteinExistence type="inferred from homology"/>
<dbReference type="InterPro" id="IPR051910">
    <property type="entry name" value="ComF/GntX_DNA_util-trans"/>
</dbReference>
<evidence type="ECO:0000256" key="1">
    <source>
        <dbReference type="ARBA" id="ARBA00008007"/>
    </source>
</evidence>
<evidence type="ECO:0000313" key="4">
    <source>
        <dbReference type="EMBL" id="TXC64502.1"/>
    </source>
</evidence>
<dbReference type="AlphaFoldDB" id="A0A5C6TVU6"/>
<comment type="caution">
    <text evidence="4">The sequence shown here is derived from an EMBL/GenBank/DDBJ whole genome shotgun (WGS) entry which is preliminary data.</text>
</comment>
<dbReference type="RefSeq" id="WP_147043925.1">
    <property type="nucleotide sequence ID" value="NZ_BAABIR010000001.1"/>
</dbReference>
<dbReference type="SUPFAM" id="SSF53271">
    <property type="entry name" value="PRTase-like"/>
    <property type="match status" value="1"/>
</dbReference>
<dbReference type="Pfam" id="PF18912">
    <property type="entry name" value="DZR_2"/>
    <property type="match status" value="1"/>
</dbReference>
<name>A0A5C6TVU6_9SPHN</name>
<dbReference type="Pfam" id="PF00156">
    <property type="entry name" value="Pribosyltran"/>
    <property type="match status" value="1"/>
</dbReference>
<dbReference type="PANTHER" id="PTHR47505">
    <property type="entry name" value="DNA UTILIZATION PROTEIN YHGH"/>
    <property type="match status" value="1"/>
</dbReference>
<organism evidence="4 5">
    <name type="scientific">Allosphingosinicella ginsenosidimutans</name>
    <dbReference type="NCBI Taxonomy" id="1176539"/>
    <lineage>
        <taxon>Bacteria</taxon>
        <taxon>Pseudomonadati</taxon>
        <taxon>Pseudomonadota</taxon>
        <taxon>Alphaproteobacteria</taxon>
        <taxon>Sphingomonadales</taxon>
        <taxon>Sphingomonadaceae</taxon>
        <taxon>Allosphingosinicella</taxon>
    </lineage>
</organism>